<sequence length="172" mass="20315">MSNDTDYTNFVINNIENVLSELLTNPFQPIFENFWNEMLRKYSKYTIAVYGSLIVHEVVYFGLCLPSFLFQFIPFMRRFKIQKDKPETFENQWKCLKLLLFNHFVVQHPINHVMSRFNAKSSKIFGSFLDFALRNGLHGVKQIVVGCTNHYSSKRSELIHRCTTTLHFNEGF</sequence>
<dbReference type="EMBL" id="AMQM01007398">
    <property type="status" value="NOT_ANNOTATED_CDS"/>
    <property type="molecule type" value="Genomic_DNA"/>
</dbReference>
<dbReference type="OrthoDB" id="1658724at2759"/>
<name>T1FGC7_HELRO</name>
<dbReference type="GeneID" id="20207876"/>
<feature type="transmembrane region" description="Helical" evidence="1">
    <location>
        <begin position="47"/>
        <end position="73"/>
    </location>
</feature>
<dbReference type="EMBL" id="AMQM01007397">
    <property type="status" value="NOT_ANNOTATED_CDS"/>
    <property type="molecule type" value="Genomic_DNA"/>
</dbReference>
<protein>
    <submittedName>
        <fullName evidence="2 3">Uncharacterized protein</fullName>
    </submittedName>
</protein>
<dbReference type="EMBL" id="KB097605">
    <property type="protein sequence ID" value="ESN93554.1"/>
    <property type="molecule type" value="Genomic_DNA"/>
</dbReference>
<evidence type="ECO:0000313" key="3">
    <source>
        <dbReference type="EnsemblMetazoa" id="HelroP180871"/>
    </source>
</evidence>
<reference evidence="2 4" key="2">
    <citation type="journal article" date="2013" name="Nature">
        <title>Insights into bilaterian evolution from three spiralian genomes.</title>
        <authorList>
            <person name="Simakov O."/>
            <person name="Marletaz F."/>
            <person name="Cho S.J."/>
            <person name="Edsinger-Gonzales E."/>
            <person name="Havlak P."/>
            <person name="Hellsten U."/>
            <person name="Kuo D.H."/>
            <person name="Larsson T."/>
            <person name="Lv J."/>
            <person name="Arendt D."/>
            <person name="Savage R."/>
            <person name="Osoegawa K."/>
            <person name="de Jong P."/>
            <person name="Grimwood J."/>
            <person name="Chapman J.A."/>
            <person name="Shapiro H."/>
            <person name="Aerts A."/>
            <person name="Otillar R.P."/>
            <person name="Terry A.Y."/>
            <person name="Boore J.L."/>
            <person name="Grigoriev I.V."/>
            <person name="Lindberg D.R."/>
            <person name="Seaver E.C."/>
            <person name="Weisblat D.A."/>
            <person name="Putnam N.H."/>
            <person name="Rokhsar D.S."/>
        </authorList>
    </citation>
    <scope>NUCLEOTIDE SEQUENCE</scope>
</reference>
<evidence type="ECO:0000313" key="2">
    <source>
        <dbReference type="EMBL" id="ESN93554.1"/>
    </source>
</evidence>
<dbReference type="eggNOG" id="KOG0873">
    <property type="taxonomic scope" value="Eukaryota"/>
</dbReference>
<organism evidence="3 4">
    <name type="scientific">Helobdella robusta</name>
    <name type="common">Californian leech</name>
    <dbReference type="NCBI Taxonomy" id="6412"/>
    <lineage>
        <taxon>Eukaryota</taxon>
        <taxon>Metazoa</taxon>
        <taxon>Spiralia</taxon>
        <taxon>Lophotrochozoa</taxon>
        <taxon>Annelida</taxon>
        <taxon>Clitellata</taxon>
        <taxon>Hirudinea</taxon>
        <taxon>Rhynchobdellida</taxon>
        <taxon>Glossiphoniidae</taxon>
        <taxon>Helobdella</taxon>
    </lineage>
</organism>
<dbReference type="KEGG" id="hro:HELRODRAFT_180871"/>
<keyword evidence="1" id="KW-0472">Membrane</keyword>
<reference evidence="4" key="1">
    <citation type="submission" date="2012-12" db="EMBL/GenBank/DDBJ databases">
        <authorList>
            <person name="Hellsten U."/>
            <person name="Grimwood J."/>
            <person name="Chapman J.A."/>
            <person name="Shapiro H."/>
            <person name="Aerts A."/>
            <person name="Otillar R.P."/>
            <person name="Terry A.Y."/>
            <person name="Boore J.L."/>
            <person name="Simakov O."/>
            <person name="Marletaz F."/>
            <person name="Cho S.-J."/>
            <person name="Edsinger-Gonzales E."/>
            <person name="Havlak P."/>
            <person name="Kuo D.-H."/>
            <person name="Larsson T."/>
            <person name="Lv J."/>
            <person name="Arendt D."/>
            <person name="Savage R."/>
            <person name="Osoegawa K."/>
            <person name="de Jong P."/>
            <person name="Lindberg D.R."/>
            <person name="Seaver E.C."/>
            <person name="Weisblat D.A."/>
            <person name="Putnam N.H."/>
            <person name="Grigoriev I.V."/>
            <person name="Rokhsar D.S."/>
        </authorList>
    </citation>
    <scope>NUCLEOTIDE SEQUENCE</scope>
</reference>
<keyword evidence="1" id="KW-0812">Transmembrane</keyword>
<dbReference type="CTD" id="20207876"/>
<accession>T1FGC7</accession>
<dbReference type="RefSeq" id="XP_009028407.1">
    <property type="nucleotide sequence ID" value="XM_009030159.1"/>
</dbReference>
<evidence type="ECO:0000313" key="4">
    <source>
        <dbReference type="Proteomes" id="UP000015101"/>
    </source>
</evidence>
<dbReference type="InParanoid" id="T1FGC7"/>
<keyword evidence="1" id="KW-1133">Transmembrane helix</keyword>
<dbReference type="HOGENOM" id="CLU_1556964_0_0_1"/>
<dbReference type="AlphaFoldDB" id="T1FGC7"/>
<gene>
    <name evidence="3" type="primary">20207876</name>
    <name evidence="2" type="ORF">HELRODRAFT_180871</name>
</gene>
<dbReference type="STRING" id="6412.T1FGC7"/>
<evidence type="ECO:0000256" key="1">
    <source>
        <dbReference type="SAM" id="Phobius"/>
    </source>
</evidence>
<reference evidence="3" key="3">
    <citation type="submission" date="2015-06" db="UniProtKB">
        <authorList>
            <consortium name="EnsemblMetazoa"/>
        </authorList>
    </citation>
    <scope>IDENTIFICATION</scope>
</reference>
<dbReference type="Proteomes" id="UP000015101">
    <property type="component" value="Unassembled WGS sequence"/>
</dbReference>
<proteinExistence type="predicted"/>
<dbReference type="EnsemblMetazoa" id="HelroT180871">
    <property type="protein sequence ID" value="HelroP180871"/>
    <property type="gene ID" value="HelroG180871"/>
</dbReference>
<keyword evidence="4" id="KW-1185">Reference proteome</keyword>